<gene>
    <name evidence="1" type="ORF">LSAT_V11C800437880</name>
</gene>
<dbReference type="EMBL" id="NBSK02000008">
    <property type="protein sequence ID" value="KAJ0192788.1"/>
    <property type="molecule type" value="Genomic_DNA"/>
</dbReference>
<proteinExistence type="predicted"/>
<comment type="caution">
    <text evidence="1">The sequence shown here is derived from an EMBL/GenBank/DDBJ whole genome shotgun (WGS) entry which is preliminary data.</text>
</comment>
<keyword evidence="2" id="KW-1185">Reference proteome</keyword>
<name>A0A9R1UTS9_LACSA</name>
<organism evidence="1 2">
    <name type="scientific">Lactuca sativa</name>
    <name type="common">Garden lettuce</name>
    <dbReference type="NCBI Taxonomy" id="4236"/>
    <lineage>
        <taxon>Eukaryota</taxon>
        <taxon>Viridiplantae</taxon>
        <taxon>Streptophyta</taxon>
        <taxon>Embryophyta</taxon>
        <taxon>Tracheophyta</taxon>
        <taxon>Spermatophyta</taxon>
        <taxon>Magnoliopsida</taxon>
        <taxon>eudicotyledons</taxon>
        <taxon>Gunneridae</taxon>
        <taxon>Pentapetalae</taxon>
        <taxon>asterids</taxon>
        <taxon>campanulids</taxon>
        <taxon>Asterales</taxon>
        <taxon>Asteraceae</taxon>
        <taxon>Cichorioideae</taxon>
        <taxon>Cichorieae</taxon>
        <taxon>Lactucinae</taxon>
        <taxon>Lactuca</taxon>
    </lineage>
</organism>
<protein>
    <submittedName>
        <fullName evidence="1">Uncharacterized protein</fullName>
    </submittedName>
</protein>
<evidence type="ECO:0000313" key="2">
    <source>
        <dbReference type="Proteomes" id="UP000235145"/>
    </source>
</evidence>
<sequence>MEKLADQLRIESIIGDRRRCESIIGNEEEIDHQFIFIVILGLLLQFSVGEKERIVEGSCVTMPPTTSKSNVNQQQTRNLLELPNIVTTNILHGISAFNILENA</sequence>
<dbReference type="Proteomes" id="UP000235145">
    <property type="component" value="Unassembled WGS sequence"/>
</dbReference>
<accession>A0A9R1UTS9</accession>
<evidence type="ECO:0000313" key="1">
    <source>
        <dbReference type="EMBL" id="KAJ0192788.1"/>
    </source>
</evidence>
<dbReference type="AlphaFoldDB" id="A0A9R1UTS9"/>
<reference evidence="1 2" key="1">
    <citation type="journal article" date="2017" name="Nat. Commun.">
        <title>Genome assembly with in vitro proximity ligation data and whole-genome triplication in lettuce.</title>
        <authorList>
            <person name="Reyes-Chin-Wo S."/>
            <person name="Wang Z."/>
            <person name="Yang X."/>
            <person name="Kozik A."/>
            <person name="Arikit S."/>
            <person name="Song C."/>
            <person name="Xia L."/>
            <person name="Froenicke L."/>
            <person name="Lavelle D.O."/>
            <person name="Truco M.J."/>
            <person name="Xia R."/>
            <person name="Zhu S."/>
            <person name="Xu C."/>
            <person name="Xu H."/>
            <person name="Xu X."/>
            <person name="Cox K."/>
            <person name="Korf I."/>
            <person name="Meyers B.C."/>
            <person name="Michelmore R.W."/>
        </authorList>
    </citation>
    <scope>NUCLEOTIDE SEQUENCE [LARGE SCALE GENOMIC DNA]</scope>
    <source>
        <strain evidence="2">cv. Salinas</strain>
        <tissue evidence="1">Seedlings</tissue>
    </source>
</reference>